<dbReference type="Gene3D" id="3.90.180.10">
    <property type="entry name" value="Medium-chain alcohol dehydrogenases, catalytic domain"/>
    <property type="match status" value="1"/>
</dbReference>
<evidence type="ECO:0000313" key="3">
    <source>
        <dbReference type="Proteomes" id="UP000703269"/>
    </source>
</evidence>
<dbReference type="InterPro" id="IPR047122">
    <property type="entry name" value="Trans-enoyl_RdTase-like"/>
</dbReference>
<dbReference type="SMART" id="SM00829">
    <property type="entry name" value="PKS_ER"/>
    <property type="match status" value="1"/>
</dbReference>
<dbReference type="SUPFAM" id="SSF51735">
    <property type="entry name" value="NAD(P)-binding Rossmann-fold domains"/>
    <property type="match status" value="1"/>
</dbReference>
<dbReference type="PANTHER" id="PTHR45348:SF2">
    <property type="entry name" value="ZINC-TYPE ALCOHOL DEHYDROGENASE-LIKE PROTEIN C2E1P3.01"/>
    <property type="match status" value="1"/>
</dbReference>
<keyword evidence="3" id="KW-1185">Reference proteome</keyword>
<dbReference type="OrthoDB" id="3233595at2759"/>
<dbReference type="AlphaFoldDB" id="A0A9P3LCR8"/>
<dbReference type="InterPro" id="IPR020843">
    <property type="entry name" value="ER"/>
</dbReference>
<dbReference type="CDD" id="cd08249">
    <property type="entry name" value="enoyl_reductase_like"/>
    <property type="match status" value="1"/>
</dbReference>
<accession>A0A9P3LCR8</accession>
<gene>
    <name evidence="2" type="ORF">PsYK624_059690</name>
</gene>
<dbReference type="InterPro" id="IPR036291">
    <property type="entry name" value="NAD(P)-bd_dom_sf"/>
</dbReference>
<dbReference type="InterPro" id="IPR011032">
    <property type="entry name" value="GroES-like_sf"/>
</dbReference>
<evidence type="ECO:0000259" key="1">
    <source>
        <dbReference type="SMART" id="SM00829"/>
    </source>
</evidence>
<dbReference type="GO" id="GO:0016651">
    <property type="term" value="F:oxidoreductase activity, acting on NAD(P)H"/>
    <property type="evidence" value="ECO:0007669"/>
    <property type="project" value="InterPro"/>
</dbReference>
<dbReference type="EMBL" id="BPQB01000014">
    <property type="protein sequence ID" value="GJE89859.1"/>
    <property type="molecule type" value="Genomic_DNA"/>
</dbReference>
<reference evidence="2 3" key="1">
    <citation type="submission" date="2021-08" db="EMBL/GenBank/DDBJ databases">
        <title>Draft Genome Sequence of Phanerochaete sordida strain YK-624.</title>
        <authorList>
            <person name="Mori T."/>
            <person name="Dohra H."/>
            <person name="Suzuki T."/>
            <person name="Kawagishi H."/>
            <person name="Hirai H."/>
        </authorList>
    </citation>
    <scope>NUCLEOTIDE SEQUENCE [LARGE SCALE GENOMIC DNA]</scope>
    <source>
        <strain evidence="2 3">YK-624</strain>
    </source>
</reference>
<comment type="caution">
    <text evidence="2">The sequence shown here is derived from an EMBL/GenBank/DDBJ whole genome shotgun (WGS) entry which is preliminary data.</text>
</comment>
<feature type="domain" description="Enoyl reductase (ER)" evidence="1">
    <location>
        <begin position="13"/>
        <end position="337"/>
    </location>
</feature>
<dbReference type="Proteomes" id="UP000703269">
    <property type="component" value="Unassembled WGS sequence"/>
</dbReference>
<proteinExistence type="predicted"/>
<dbReference type="PANTHER" id="PTHR45348">
    <property type="entry name" value="HYPOTHETICAL OXIDOREDUCTASE (EUROFUNG)"/>
    <property type="match status" value="1"/>
</dbReference>
<dbReference type="InterPro" id="IPR013154">
    <property type="entry name" value="ADH-like_N"/>
</dbReference>
<dbReference type="InterPro" id="IPR013149">
    <property type="entry name" value="ADH-like_C"/>
</dbReference>
<protein>
    <submittedName>
        <fullName evidence="2">Zinc-binding alcohol dehydrogenase family protein</fullName>
    </submittedName>
</protein>
<organism evidence="2 3">
    <name type="scientific">Phanerochaete sordida</name>
    <dbReference type="NCBI Taxonomy" id="48140"/>
    <lineage>
        <taxon>Eukaryota</taxon>
        <taxon>Fungi</taxon>
        <taxon>Dikarya</taxon>
        <taxon>Basidiomycota</taxon>
        <taxon>Agaricomycotina</taxon>
        <taxon>Agaricomycetes</taxon>
        <taxon>Polyporales</taxon>
        <taxon>Phanerochaetaceae</taxon>
        <taxon>Phanerochaete</taxon>
    </lineage>
</organism>
<dbReference type="SUPFAM" id="SSF50129">
    <property type="entry name" value="GroES-like"/>
    <property type="match status" value="1"/>
</dbReference>
<dbReference type="Pfam" id="PF00107">
    <property type="entry name" value="ADH_zinc_N"/>
    <property type="match status" value="1"/>
</dbReference>
<sequence>MSTQKALFLDAPKTELVIRDRDIEEPGPGEVLIEVHAVGLIHSDWRIQALGIMVTEWPTILGLDSAGVVKKVGEGVTNVAVGDRVLHQGNRNCRNAVFQHYTIALAEIVAKIPDNLSFDQAAVIPVAVGPAAIAFYNKKAPNSLGLTPPWEEGGRGKYAGEPILIMGGASAIGQQAIQLAKLGGFSPIITTCSVHNAAYVQTLGATHAVERGTALASTVQGITSKPIKYAFDTVSLPDTQNAAYEVLAPGGTLVIDLPDAVDSTRRTPDKEVGMIFGSPWLPAQREVGKALYANLTALLEAGEIKPNNFEVLPNGLAGIPEGLEKVKKGVSALKFVAHPQETK</sequence>
<dbReference type="Gene3D" id="3.40.50.720">
    <property type="entry name" value="NAD(P)-binding Rossmann-like Domain"/>
    <property type="match status" value="1"/>
</dbReference>
<name>A0A9P3LCR8_9APHY</name>
<dbReference type="Pfam" id="PF08240">
    <property type="entry name" value="ADH_N"/>
    <property type="match status" value="1"/>
</dbReference>
<evidence type="ECO:0000313" key="2">
    <source>
        <dbReference type="EMBL" id="GJE89859.1"/>
    </source>
</evidence>